<dbReference type="PROSITE" id="PS50059">
    <property type="entry name" value="FKBP_PPIASE"/>
    <property type="match status" value="1"/>
</dbReference>
<dbReference type="SUPFAM" id="SSF54534">
    <property type="entry name" value="FKBP-like"/>
    <property type="match status" value="1"/>
</dbReference>
<dbReference type="PANTHER" id="PTHR47861">
    <property type="entry name" value="FKBP-TYPE PEPTIDYL-PROLYL CIS-TRANS ISOMERASE SLYD"/>
    <property type="match status" value="1"/>
</dbReference>
<evidence type="ECO:0000259" key="11">
    <source>
        <dbReference type="PROSITE" id="PS50059"/>
    </source>
</evidence>
<name>A0A380RVZ0_FIBSU</name>
<protein>
    <recommendedName>
        <fullName evidence="10">Peptidyl-prolyl cis-trans isomerase</fullName>
        <ecNumber evidence="10">5.2.1.8</ecNumber>
    </recommendedName>
</protein>
<dbReference type="GO" id="GO:0005737">
    <property type="term" value="C:cytoplasm"/>
    <property type="evidence" value="ECO:0007669"/>
    <property type="project" value="UniProtKB-SubCell"/>
</dbReference>
<proteinExistence type="inferred from homology"/>
<dbReference type="InterPro" id="IPR046357">
    <property type="entry name" value="PPIase_dom_sf"/>
</dbReference>
<keyword evidence="7 9" id="KW-0413">Isomerase</keyword>
<evidence type="ECO:0000256" key="9">
    <source>
        <dbReference type="PROSITE-ProRule" id="PRU00277"/>
    </source>
</evidence>
<sequence>MKIAEKTVVQMHYTLTSDEGAVVDSSAGREPLQYIQGMHMIVPGLEKAMVGHDVGDKFDVVVIPAEGYGEYDERMTQEVPLNVFQGVDHVEAGMMFYAQTPNGPMPIRIKSVDEKTAIIDANHELAGKNLNFAIEVVSVREATEEDLKPFEHRCCCGGHDGEDHECKCGEEGHECECGGHGEGHHGHKENCDGNGGCGCEHHAEHHGK</sequence>
<dbReference type="InterPro" id="IPR001179">
    <property type="entry name" value="PPIase_FKBP_dom"/>
</dbReference>
<evidence type="ECO:0000256" key="3">
    <source>
        <dbReference type="ARBA" id="ARBA00006577"/>
    </source>
</evidence>
<evidence type="ECO:0000256" key="10">
    <source>
        <dbReference type="RuleBase" id="RU003915"/>
    </source>
</evidence>
<evidence type="ECO:0000256" key="8">
    <source>
        <dbReference type="ARBA" id="ARBA00037071"/>
    </source>
</evidence>
<comment type="function">
    <text evidence="8">Also involved in hydrogenase metallocenter assembly, probably by participating in the nickel insertion step. This function in hydrogenase biosynthesis requires chaperone activity and the presence of the metal-binding domain, but not PPIase activity.</text>
</comment>
<reference evidence="12 13" key="1">
    <citation type="submission" date="2017-08" db="EMBL/GenBank/DDBJ databases">
        <authorList>
            <person name="de Groot N.N."/>
        </authorList>
    </citation>
    <scope>NUCLEOTIDE SEQUENCE [LARGE SCALE GENOMIC DNA]</scope>
    <source>
        <strain evidence="12 13">HM2</strain>
    </source>
</reference>
<dbReference type="Pfam" id="PF00254">
    <property type="entry name" value="FKBP_C"/>
    <property type="match status" value="1"/>
</dbReference>
<evidence type="ECO:0000256" key="4">
    <source>
        <dbReference type="ARBA" id="ARBA00022490"/>
    </source>
</evidence>
<evidence type="ECO:0000313" key="12">
    <source>
        <dbReference type="EMBL" id="SUQ19167.1"/>
    </source>
</evidence>
<dbReference type="EC" id="5.2.1.8" evidence="10"/>
<dbReference type="RefSeq" id="WP_109571892.1">
    <property type="nucleotide sequence ID" value="NZ_UHJL01000001.1"/>
</dbReference>
<evidence type="ECO:0000313" key="13">
    <source>
        <dbReference type="Proteomes" id="UP000255423"/>
    </source>
</evidence>
<evidence type="ECO:0000256" key="2">
    <source>
        <dbReference type="ARBA" id="ARBA00004496"/>
    </source>
</evidence>
<dbReference type="GO" id="GO:0003755">
    <property type="term" value="F:peptidyl-prolyl cis-trans isomerase activity"/>
    <property type="evidence" value="ECO:0007669"/>
    <property type="project" value="UniProtKB-UniRule"/>
</dbReference>
<evidence type="ECO:0000256" key="6">
    <source>
        <dbReference type="ARBA" id="ARBA00023186"/>
    </source>
</evidence>
<dbReference type="EMBL" id="UHJL01000001">
    <property type="protein sequence ID" value="SUQ19167.1"/>
    <property type="molecule type" value="Genomic_DNA"/>
</dbReference>
<keyword evidence="6" id="KW-0143">Chaperone</keyword>
<dbReference type="AlphaFoldDB" id="A0A380RVZ0"/>
<keyword evidence="5 9" id="KW-0697">Rotamase</keyword>
<gene>
    <name evidence="12" type="ORF">SAMN05661053_0394</name>
</gene>
<dbReference type="Gene3D" id="3.10.50.40">
    <property type="match status" value="1"/>
</dbReference>
<comment type="subcellular location">
    <subcellularLocation>
        <location evidence="2">Cytoplasm</location>
    </subcellularLocation>
</comment>
<dbReference type="GO" id="GO:0042026">
    <property type="term" value="P:protein refolding"/>
    <property type="evidence" value="ECO:0007669"/>
    <property type="project" value="UniProtKB-ARBA"/>
</dbReference>
<dbReference type="PANTHER" id="PTHR47861:SF3">
    <property type="entry name" value="FKBP-TYPE PEPTIDYL-PROLYL CIS-TRANS ISOMERASE SLYD"/>
    <property type="match status" value="1"/>
</dbReference>
<organism evidence="12 13">
    <name type="scientific">Fibrobacter succinogenes</name>
    <name type="common">Bacteroides succinogenes</name>
    <dbReference type="NCBI Taxonomy" id="833"/>
    <lineage>
        <taxon>Bacteria</taxon>
        <taxon>Pseudomonadati</taxon>
        <taxon>Fibrobacterota</taxon>
        <taxon>Fibrobacteria</taxon>
        <taxon>Fibrobacterales</taxon>
        <taxon>Fibrobacteraceae</taxon>
        <taxon>Fibrobacter</taxon>
    </lineage>
</organism>
<keyword evidence="4" id="KW-0963">Cytoplasm</keyword>
<evidence type="ECO:0000256" key="1">
    <source>
        <dbReference type="ARBA" id="ARBA00000971"/>
    </source>
</evidence>
<feature type="domain" description="PPIase FKBP-type" evidence="11">
    <location>
        <begin position="6"/>
        <end position="82"/>
    </location>
</feature>
<evidence type="ECO:0000256" key="5">
    <source>
        <dbReference type="ARBA" id="ARBA00023110"/>
    </source>
</evidence>
<accession>A0A380RVZ0</accession>
<comment type="catalytic activity">
    <reaction evidence="1 9 10">
        <text>[protein]-peptidylproline (omega=180) = [protein]-peptidylproline (omega=0)</text>
        <dbReference type="Rhea" id="RHEA:16237"/>
        <dbReference type="Rhea" id="RHEA-COMP:10747"/>
        <dbReference type="Rhea" id="RHEA-COMP:10748"/>
        <dbReference type="ChEBI" id="CHEBI:83833"/>
        <dbReference type="ChEBI" id="CHEBI:83834"/>
        <dbReference type="EC" id="5.2.1.8"/>
    </reaction>
</comment>
<evidence type="ECO:0000256" key="7">
    <source>
        <dbReference type="ARBA" id="ARBA00023235"/>
    </source>
</evidence>
<comment type="similarity">
    <text evidence="3 10">Belongs to the FKBP-type PPIase family.</text>
</comment>
<dbReference type="Proteomes" id="UP000255423">
    <property type="component" value="Unassembled WGS sequence"/>
</dbReference>
<dbReference type="NCBIfam" id="NF008008">
    <property type="entry name" value="PRK10737.1"/>
    <property type="match status" value="1"/>
</dbReference>